<evidence type="ECO:0000256" key="1">
    <source>
        <dbReference type="ARBA" id="ARBA00022574"/>
    </source>
</evidence>
<dbReference type="InterPro" id="IPR001680">
    <property type="entry name" value="WD40_rpt"/>
</dbReference>
<dbReference type="SUPFAM" id="SSF56112">
    <property type="entry name" value="Protein kinase-like (PK-like)"/>
    <property type="match status" value="1"/>
</dbReference>
<dbReference type="NCBIfam" id="NF045510">
    <property type="entry name" value="4Cys_prefix_kin"/>
    <property type="match status" value="1"/>
</dbReference>
<dbReference type="GO" id="GO:0004674">
    <property type="term" value="F:protein serine/threonine kinase activity"/>
    <property type="evidence" value="ECO:0007669"/>
    <property type="project" value="UniProtKB-KW"/>
</dbReference>
<protein>
    <submittedName>
        <fullName evidence="6">Serine/threonine protein kinase</fullName>
    </submittedName>
</protein>
<keyword evidence="6" id="KW-0723">Serine/threonine-protein kinase</keyword>
<dbReference type="CDD" id="cd00200">
    <property type="entry name" value="WD40"/>
    <property type="match status" value="1"/>
</dbReference>
<reference evidence="6" key="2">
    <citation type="journal article" date="2022" name="Microbiol. Resour. Announc.">
        <title>Metagenome Sequencing to Explore Phylogenomics of Terrestrial Cyanobacteria.</title>
        <authorList>
            <person name="Ward R.D."/>
            <person name="Stajich J.E."/>
            <person name="Johansen J.R."/>
            <person name="Huntemann M."/>
            <person name="Clum A."/>
            <person name="Foster B."/>
            <person name="Foster B."/>
            <person name="Roux S."/>
            <person name="Palaniappan K."/>
            <person name="Varghese N."/>
            <person name="Mukherjee S."/>
            <person name="Reddy T.B.K."/>
            <person name="Daum C."/>
            <person name="Copeland A."/>
            <person name="Chen I.A."/>
            <person name="Ivanova N.N."/>
            <person name="Kyrpides N.C."/>
            <person name="Shapiro N."/>
            <person name="Eloe-Fadrosh E.A."/>
            <person name="Pietrasiak N."/>
        </authorList>
    </citation>
    <scope>NUCLEOTIDE SEQUENCE</scope>
    <source>
        <strain evidence="6">UHER 2000/2452</strain>
    </source>
</reference>
<dbReference type="PRINTS" id="PR00320">
    <property type="entry name" value="GPROTEINBRPT"/>
</dbReference>
<dbReference type="Proteomes" id="UP000757435">
    <property type="component" value="Unassembled WGS sequence"/>
</dbReference>
<evidence type="ECO:0000313" key="7">
    <source>
        <dbReference type="Proteomes" id="UP000757435"/>
    </source>
</evidence>
<keyword evidence="6" id="KW-0808">Transferase</keyword>
<dbReference type="PROSITE" id="PS00107">
    <property type="entry name" value="PROTEIN_KINASE_ATP"/>
    <property type="match status" value="1"/>
</dbReference>
<evidence type="ECO:0000313" key="6">
    <source>
        <dbReference type="EMBL" id="MBW4660059.1"/>
    </source>
</evidence>
<feature type="repeat" description="WD" evidence="3">
    <location>
        <begin position="537"/>
        <end position="578"/>
    </location>
</feature>
<dbReference type="PROSITE" id="PS00678">
    <property type="entry name" value="WD_REPEATS_1"/>
    <property type="match status" value="2"/>
</dbReference>
<dbReference type="SMART" id="SM00220">
    <property type="entry name" value="S_TKc"/>
    <property type="match status" value="1"/>
</dbReference>
<feature type="repeat" description="WD" evidence="3">
    <location>
        <begin position="313"/>
        <end position="354"/>
    </location>
</feature>
<name>A0A951QCJ0_9CYAN</name>
<evidence type="ECO:0000256" key="3">
    <source>
        <dbReference type="PROSITE-ProRule" id="PRU00221"/>
    </source>
</evidence>
<dbReference type="Pfam" id="PF00400">
    <property type="entry name" value="WD40"/>
    <property type="match status" value="7"/>
</dbReference>
<feature type="repeat" description="WD" evidence="3">
    <location>
        <begin position="413"/>
        <end position="454"/>
    </location>
</feature>
<feature type="domain" description="Protein kinase" evidence="5">
    <location>
        <begin position="34"/>
        <end position="293"/>
    </location>
</feature>
<dbReference type="InterPro" id="IPR000719">
    <property type="entry name" value="Prot_kinase_dom"/>
</dbReference>
<gene>
    <name evidence="6" type="ORF">KME15_15395</name>
</gene>
<feature type="repeat" description="WD" evidence="3">
    <location>
        <begin position="578"/>
        <end position="609"/>
    </location>
</feature>
<dbReference type="Gene3D" id="2.130.10.10">
    <property type="entry name" value="YVTN repeat-like/Quinoprotein amine dehydrogenase"/>
    <property type="match status" value="4"/>
</dbReference>
<keyword evidence="1 3" id="KW-0853">WD repeat</keyword>
<organism evidence="6 7">
    <name type="scientific">Drouetiella hepatica Uher 2000/2452</name>
    <dbReference type="NCBI Taxonomy" id="904376"/>
    <lineage>
        <taxon>Bacteria</taxon>
        <taxon>Bacillati</taxon>
        <taxon>Cyanobacteriota</taxon>
        <taxon>Cyanophyceae</taxon>
        <taxon>Oculatellales</taxon>
        <taxon>Oculatellaceae</taxon>
        <taxon>Drouetiella</taxon>
    </lineage>
</organism>
<dbReference type="InterPro" id="IPR017441">
    <property type="entry name" value="Protein_kinase_ATP_BS"/>
</dbReference>
<dbReference type="AlphaFoldDB" id="A0A951QCJ0"/>
<dbReference type="SUPFAM" id="SSF50978">
    <property type="entry name" value="WD40 repeat-like"/>
    <property type="match status" value="1"/>
</dbReference>
<keyword evidence="2" id="KW-0677">Repeat</keyword>
<dbReference type="GO" id="GO:0005524">
    <property type="term" value="F:ATP binding"/>
    <property type="evidence" value="ECO:0007669"/>
    <property type="project" value="UniProtKB-UniRule"/>
</dbReference>
<dbReference type="Gene3D" id="1.10.510.10">
    <property type="entry name" value="Transferase(Phosphotransferase) domain 1"/>
    <property type="match status" value="1"/>
</dbReference>
<feature type="repeat" description="WD" evidence="3">
    <location>
        <begin position="496"/>
        <end position="528"/>
    </location>
</feature>
<dbReference type="InterPro" id="IPR019775">
    <property type="entry name" value="WD40_repeat_CS"/>
</dbReference>
<dbReference type="InterPro" id="IPR015943">
    <property type="entry name" value="WD40/YVTN_repeat-like_dom_sf"/>
</dbReference>
<keyword evidence="4" id="KW-0547">Nucleotide-binding</keyword>
<feature type="binding site" evidence="4">
    <location>
        <position position="65"/>
    </location>
    <ligand>
        <name>ATP</name>
        <dbReference type="ChEBI" id="CHEBI:30616"/>
    </ligand>
</feature>
<dbReference type="PROSITE" id="PS50082">
    <property type="entry name" value="WD_REPEATS_2"/>
    <property type="match status" value="7"/>
</dbReference>
<dbReference type="InterPro" id="IPR036322">
    <property type="entry name" value="WD40_repeat_dom_sf"/>
</dbReference>
<feature type="repeat" description="WD" evidence="3">
    <location>
        <begin position="371"/>
        <end position="412"/>
    </location>
</feature>
<reference evidence="6" key="1">
    <citation type="submission" date="2021-05" db="EMBL/GenBank/DDBJ databases">
        <authorList>
            <person name="Pietrasiak N."/>
            <person name="Ward R."/>
            <person name="Stajich J.E."/>
            <person name="Kurbessoian T."/>
        </authorList>
    </citation>
    <scope>NUCLEOTIDE SEQUENCE</scope>
    <source>
        <strain evidence="6">UHER 2000/2452</strain>
    </source>
</reference>
<sequence length="621" mass="68877">MSYCLNPVCQKPRNAEDAKFCQNCGAKLWVGDRYQALEVIGQGGFGRTFLAIDKQGQKSDRCVIKQILPRSLGLNSPGAPRIGDLFQREVAQLTELGQHPQIPRLLDHLAWEDGFYLIQQYIEGQNLEQVLEKEDTWSEAQIWELLADLLPVLQFVHSRQVIHRDIKPENIVRPRSGSKLVLVDFGASKYAEKTTARTGTLIGSAGYVAPEQAMGKAVFASDLYSLGVTCVHLLTGIHPFDLYSVSEDAWVWRQYLTQPVTSRLRKVLDKLLQRGLSQRYQSAAEVLQNLPAARSQPTKSSHPSGLWICDRTLTGHEGEVTALSISPSGRTLASGSRDKTVKLWRLDSGELLHTFGGRSWSNLWSNISGSTLGHQDRISALAFSRNGRILASGSSDGSVKLWDLAKLTLISTLPGHGWEISAVTFDPQSFLLASGSGDGLIQLWEPETNELLANLAQHQERVSALAIHPQGQLISGSYDKTIRLWNLSNGQVIRTLRGHVDRVSALTLTPDGSVLITASWDRTIKLWDSQWEQLRVISAHRDRINCLAMHPTGKLFASGSEDNSIKLWDIASGSRLALLRHSWGVNAIAFSPDGQRLVSGSADETIKIWRRTEEICTEKIF</sequence>
<dbReference type="InterPro" id="IPR020472">
    <property type="entry name" value="WD40_PAC1"/>
</dbReference>
<accession>A0A951QCJ0</accession>
<evidence type="ECO:0000259" key="5">
    <source>
        <dbReference type="PROSITE" id="PS50011"/>
    </source>
</evidence>
<dbReference type="EMBL" id="JAHHHD010000017">
    <property type="protein sequence ID" value="MBW4660059.1"/>
    <property type="molecule type" value="Genomic_DNA"/>
</dbReference>
<dbReference type="PROSITE" id="PS50294">
    <property type="entry name" value="WD_REPEATS_REGION"/>
    <property type="match status" value="7"/>
</dbReference>
<dbReference type="CDD" id="cd14014">
    <property type="entry name" value="STKc_PknB_like"/>
    <property type="match status" value="1"/>
</dbReference>
<dbReference type="Pfam" id="PF00069">
    <property type="entry name" value="Pkinase"/>
    <property type="match status" value="1"/>
</dbReference>
<dbReference type="PROSITE" id="PS50011">
    <property type="entry name" value="PROTEIN_KINASE_DOM"/>
    <property type="match status" value="1"/>
</dbReference>
<evidence type="ECO:0000256" key="2">
    <source>
        <dbReference type="ARBA" id="ARBA00022737"/>
    </source>
</evidence>
<keyword evidence="4" id="KW-0067">ATP-binding</keyword>
<dbReference type="PANTHER" id="PTHR44129">
    <property type="entry name" value="WD REPEAT-CONTAINING PROTEIN POP1"/>
    <property type="match status" value="1"/>
</dbReference>
<dbReference type="InterPro" id="IPR050349">
    <property type="entry name" value="WD_LIS1/nudF_dynein_reg"/>
</dbReference>
<comment type="caution">
    <text evidence="6">The sequence shown here is derived from an EMBL/GenBank/DDBJ whole genome shotgun (WGS) entry which is preliminary data.</text>
</comment>
<evidence type="ECO:0000256" key="4">
    <source>
        <dbReference type="PROSITE-ProRule" id="PRU10141"/>
    </source>
</evidence>
<keyword evidence="6" id="KW-0418">Kinase</keyword>
<feature type="repeat" description="WD" evidence="3">
    <location>
        <begin position="455"/>
        <end position="495"/>
    </location>
</feature>
<proteinExistence type="predicted"/>
<dbReference type="InterPro" id="IPR011009">
    <property type="entry name" value="Kinase-like_dom_sf"/>
</dbReference>
<dbReference type="SMART" id="SM00320">
    <property type="entry name" value="WD40"/>
    <property type="match status" value="7"/>
</dbReference>